<dbReference type="RefSeq" id="WP_165596140.1">
    <property type="nucleotide sequence ID" value="NZ_LCUJ01000002.1"/>
</dbReference>
<dbReference type="EMBL" id="LCUJ01000002">
    <property type="protein sequence ID" value="OCL99784.1"/>
    <property type="molecule type" value="Genomic_DNA"/>
</dbReference>
<reference evidence="3" key="1">
    <citation type="submission" date="2015-05" db="EMBL/GenBank/DDBJ databases">
        <authorList>
            <person name="Rovetto F."/>
            <person name="Cocolin L."/>
            <person name="Illeghems K."/>
            <person name="Van Nieuwerburgh F."/>
            <person name="Houf K."/>
        </authorList>
    </citation>
    <scope>NUCLEOTIDE SEQUENCE [LARGE SCALE GENOMIC DNA]</scope>
    <source>
        <strain evidence="3">DU22</strain>
    </source>
</reference>
<evidence type="ECO:0000313" key="2">
    <source>
        <dbReference type="EMBL" id="OCL99784.1"/>
    </source>
</evidence>
<keyword evidence="1" id="KW-0812">Transmembrane</keyword>
<proteinExistence type="predicted"/>
<gene>
    <name evidence="2" type="ORF">AAX29_00834</name>
</gene>
<accession>A0A1C0B864</accession>
<evidence type="ECO:0000256" key="1">
    <source>
        <dbReference type="SAM" id="Phobius"/>
    </source>
</evidence>
<comment type="caution">
    <text evidence="2">The sequence shown here is derived from an EMBL/GenBank/DDBJ whole genome shotgun (WGS) entry which is preliminary data.</text>
</comment>
<name>A0A1C0B864_9BACT</name>
<keyword evidence="1" id="KW-1133">Transmembrane helix</keyword>
<sequence>MLNDILKAIVKIPNEKKANLYSLIFLFIGIFGILLVNEASIYIEKYK</sequence>
<feature type="transmembrane region" description="Helical" evidence="1">
    <location>
        <begin position="20"/>
        <end position="43"/>
    </location>
</feature>
<dbReference type="Proteomes" id="UP000093281">
    <property type="component" value="Unassembled WGS sequence"/>
</dbReference>
<keyword evidence="1" id="KW-0472">Membrane</keyword>
<protein>
    <submittedName>
        <fullName evidence="2">Uncharacterized protein</fullName>
    </submittedName>
</protein>
<dbReference type="AlphaFoldDB" id="A0A1C0B864"/>
<evidence type="ECO:0000313" key="3">
    <source>
        <dbReference type="Proteomes" id="UP000093281"/>
    </source>
</evidence>
<organism evidence="2 3">
    <name type="scientific">Aliarcobacter thereius</name>
    <dbReference type="NCBI Taxonomy" id="544718"/>
    <lineage>
        <taxon>Bacteria</taxon>
        <taxon>Pseudomonadati</taxon>
        <taxon>Campylobacterota</taxon>
        <taxon>Epsilonproteobacteria</taxon>
        <taxon>Campylobacterales</taxon>
        <taxon>Arcobacteraceae</taxon>
        <taxon>Aliarcobacter</taxon>
    </lineage>
</organism>